<comment type="cofactor">
    <cofactor evidence="5 6">
        <name>Fe(2+)</name>
        <dbReference type="ChEBI" id="CHEBI:29033"/>
    </cofactor>
    <text evidence="5 6">Binds 1 Fe(2+) ion per subunit.</text>
</comment>
<dbReference type="Proteomes" id="UP000057820">
    <property type="component" value="Chromosome 1"/>
</dbReference>
<sequence length="464" mass="50223">MTTSTPPAPVDLARTPYLSGVFAPQRREVEAVDLPVTGTIPPDLHGTYFRNGPNPRFDPIGTFVYPLDGDAMVHRVRIEDGRASYLNRFVRTPMVVAEERVGHALWAGITDPYTPGADLVGPELAGTSRHLPDINVVAHSGKLLAMAESDLPYRIDPADLATLGRDDCGGAMALGSTAHPKIDPGTGELVLFTYRLESPYLAWSVVSRAGDVLRAPTPVDGVTEPIMIHDMALTERYLVLVLAPLVFDIPALLNGGSLLDWRPAAGTRIAMIPRDGGPVRWAETDTFWVWHFANAFDDDRGRIVLDYVQWNYPSGLARVSTPQRGGVVRAVVDPASGAVARDEIAMHPVEFPRIDDRRIGRPHGVVATAGRRDGSGDRTALLFVDTERGTETWWDAGDHAVGEPIHLPGAEHAYWGTLATDRRDMSSWFHILAAADPAAGPVASVRMPIRVPAGLHGTWVPAAG</sequence>
<feature type="binding site" evidence="5">
    <location>
        <position position="229"/>
    </location>
    <ligand>
        <name>Fe cation</name>
        <dbReference type="ChEBI" id="CHEBI:24875"/>
        <note>catalytic</note>
    </ligand>
</feature>
<dbReference type="AlphaFoldDB" id="A0A0H5NHL5"/>
<evidence type="ECO:0000256" key="2">
    <source>
        <dbReference type="ARBA" id="ARBA00022723"/>
    </source>
</evidence>
<gene>
    <name evidence="7" type="ORF">ERS450000_00818</name>
</gene>
<feature type="binding site" evidence="5">
    <location>
        <position position="179"/>
    </location>
    <ligand>
        <name>Fe cation</name>
        <dbReference type="ChEBI" id="CHEBI:24875"/>
        <note>catalytic</note>
    </ligand>
</feature>
<evidence type="ECO:0000313" key="8">
    <source>
        <dbReference type="Proteomes" id="UP000057820"/>
    </source>
</evidence>
<dbReference type="RefSeq" id="WP_060590608.1">
    <property type="nucleotide sequence ID" value="NZ_CAACYE020000001.1"/>
</dbReference>
<feature type="binding site" evidence="5">
    <location>
        <position position="291"/>
    </location>
    <ligand>
        <name>Fe cation</name>
        <dbReference type="ChEBI" id="CHEBI:24875"/>
        <note>catalytic</note>
    </ligand>
</feature>
<dbReference type="GO" id="GO:0046872">
    <property type="term" value="F:metal ion binding"/>
    <property type="evidence" value="ECO:0007669"/>
    <property type="project" value="UniProtKB-KW"/>
</dbReference>
<dbReference type="GO" id="GO:0010436">
    <property type="term" value="F:carotenoid dioxygenase activity"/>
    <property type="evidence" value="ECO:0007669"/>
    <property type="project" value="TreeGrafter"/>
</dbReference>
<feature type="binding site" evidence="5">
    <location>
        <position position="456"/>
    </location>
    <ligand>
        <name>Fe cation</name>
        <dbReference type="ChEBI" id="CHEBI:24875"/>
        <note>catalytic</note>
    </ligand>
</feature>
<proteinExistence type="inferred from homology"/>
<evidence type="ECO:0000256" key="3">
    <source>
        <dbReference type="ARBA" id="ARBA00023002"/>
    </source>
</evidence>
<dbReference type="KEGG" id="nfr:ERS450000_00818"/>
<dbReference type="Pfam" id="PF03055">
    <property type="entry name" value="RPE65"/>
    <property type="match status" value="1"/>
</dbReference>
<dbReference type="InterPro" id="IPR004294">
    <property type="entry name" value="Carotenoid_Oase"/>
</dbReference>
<dbReference type="EC" id="1.13.11.-" evidence="6"/>
<evidence type="ECO:0000256" key="6">
    <source>
        <dbReference type="RuleBase" id="RU364048"/>
    </source>
</evidence>
<dbReference type="GO" id="GO:0016121">
    <property type="term" value="P:carotene catabolic process"/>
    <property type="evidence" value="ECO:0007669"/>
    <property type="project" value="TreeGrafter"/>
</dbReference>
<evidence type="ECO:0000256" key="5">
    <source>
        <dbReference type="PIRSR" id="PIRSR604294-1"/>
    </source>
</evidence>
<name>A0A0H5NHL5_NOCFR</name>
<keyword evidence="3 6" id="KW-0560">Oxidoreductase</keyword>
<evidence type="ECO:0000313" key="7">
    <source>
        <dbReference type="EMBL" id="CRY74657.1"/>
    </source>
</evidence>
<organism evidence="7 8">
    <name type="scientific">Nocardia farcinica</name>
    <dbReference type="NCBI Taxonomy" id="37329"/>
    <lineage>
        <taxon>Bacteria</taxon>
        <taxon>Bacillati</taxon>
        <taxon>Actinomycetota</taxon>
        <taxon>Actinomycetes</taxon>
        <taxon>Mycobacteriales</taxon>
        <taxon>Nocardiaceae</taxon>
        <taxon>Nocardia</taxon>
    </lineage>
</organism>
<keyword evidence="6" id="KW-0223">Dioxygenase</keyword>
<protein>
    <recommendedName>
        <fullName evidence="6">Dioxygenase</fullName>
        <ecNumber evidence="6">1.13.11.-</ecNumber>
    </recommendedName>
</protein>
<dbReference type="EMBL" id="LN868938">
    <property type="protein sequence ID" value="CRY74657.1"/>
    <property type="molecule type" value="Genomic_DNA"/>
</dbReference>
<evidence type="ECO:0000256" key="1">
    <source>
        <dbReference type="ARBA" id="ARBA00006787"/>
    </source>
</evidence>
<dbReference type="PANTHER" id="PTHR10543">
    <property type="entry name" value="BETA-CAROTENE DIOXYGENASE"/>
    <property type="match status" value="1"/>
</dbReference>
<accession>A0A0H5NHL5</accession>
<dbReference type="PANTHER" id="PTHR10543:SF89">
    <property type="entry name" value="CAROTENOID 9,10(9',10')-CLEAVAGE DIOXYGENASE 1"/>
    <property type="match status" value="1"/>
</dbReference>
<comment type="similarity">
    <text evidence="1 6">Belongs to the carotenoid oxygenase family.</text>
</comment>
<keyword evidence="4 5" id="KW-0408">Iron</keyword>
<reference evidence="8" key="1">
    <citation type="submission" date="2015-03" db="EMBL/GenBank/DDBJ databases">
        <authorList>
            <consortium name="Pathogen Informatics"/>
        </authorList>
    </citation>
    <scope>NUCLEOTIDE SEQUENCE [LARGE SCALE GENOMIC DNA]</scope>
    <source>
        <strain evidence="8">NCTC11134</strain>
    </source>
</reference>
<evidence type="ECO:0000256" key="4">
    <source>
        <dbReference type="ARBA" id="ARBA00023004"/>
    </source>
</evidence>
<keyword evidence="2 5" id="KW-0479">Metal-binding</keyword>